<keyword evidence="2" id="KW-1185">Reference proteome</keyword>
<dbReference type="RefSeq" id="WP_320378672.1">
    <property type="nucleotide sequence ID" value="NZ_JAWDIQ010000001.1"/>
</dbReference>
<protein>
    <submittedName>
        <fullName evidence="1">Uncharacterized protein</fullName>
    </submittedName>
</protein>
<reference evidence="1 2" key="1">
    <citation type="submission" date="2023-10" db="EMBL/GenBank/DDBJ databases">
        <title>Virgibacillus soli CC-YMP-6 genome.</title>
        <authorList>
            <person name="Miliotis G."/>
            <person name="Sengupta P."/>
            <person name="Hameed A."/>
            <person name="Chuvochina M."/>
            <person name="Mcdonagh F."/>
            <person name="Simpson A.C."/>
            <person name="Singh N.K."/>
            <person name="Rekha P.D."/>
            <person name="Raman K."/>
            <person name="Hugenholtz P."/>
            <person name="Venkateswaran K."/>
        </authorList>
    </citation>
    <scope>NUCLEOTIDE SEQUENCE [LARGE SCALE GENOMIC DNA]</scope>
    <source>
        <strain evidence="1 2">CC-YMP-6</strain>
    </source>
</reference>
<comment type="caution">
    <text evidence="1">The sequence shown here is derived from an EMBL/GenBank/DDBJ whole genome shotgun (WGS) entry which is preliminary data.</text>
</comment>
<proteinExistence type="predicted"/>
<dbReference type="EMBL" id="JAWDIQ010000001">
    <property type="protein sequence ID" value="MDY0407893.1"/>
    <property type="molecule type" value="Genomic_DNA"/>
</dbReference>
<evidence type="ECO:0000313" key="2">
    <source>
        <dbReference type="Proteomes" id="UP001275315"/>
    </source>
</evidence>
<dbReference type="Proteomes" id="UP001275315">
    <property type="component" value="Unassembled WGS sequence"/>
</dbReference>
<organism evidence="1 2">
    <name type="scientific">Paracerasibacillus soli</name>
    <dbReference type="NCBI Taxonomy" id="480284"/>
    <lineage>
        <taxon>Bacteria</taxon>
        <taxon>Bacillati</taxon>
        <taxon>Bacillota</taxon>
        <taxon>Bacilli</taxon>
        <taxon>Bacillales</taxon>
        <taxon>Bacillaceae</taxon>
        <taxon>Paracerasibacillus</taxon>
    </lineage>
</organism>
<gene>
    <name evidence="1" type="ORF">RWD45_03800</name>
</gene>
<accession>A0ABU5CNG0</accession>
<sequence length="113" mass="13032">MASSNGHCWGLDEQGNPCLAYPDDPWDATLGNYTFQVATKTRVPVTFNNFSLPNPDEVIFTQYRYKDKVGKMSNTFKMAPTFLILFHLKKQEFIIMSFILSGMMRLKVKRIMP</sequence>
<evidence type="ECO:0000313" key="1">
    <source>
        <dbReference type="EMBL" id="MDY0407893.1"/>
    </source>
</evidence>
<name>A0ABU5CNG0_9BACI</name>